<protein>
    <recommendedName>
        <fullName evidence="4">DUF4450 domain-containing protein</fullName>
    </recommendedName>
</protein>
<dbReference type="Proteomes" id="UP000184509">
    <property type="component" value="Unassembled WGS sequence"/>
</dbReference>
<evidence type="ECO:0008006" key="4">
    <source>
        <dbReference type="Google" id="ProtNLM"/>
    </source>
</evidence>
<organism evidence="2 3">
    <name type="scientific">Bacteroides luti</name>
    <dbReference type="NCBI Taxonomy" id="1297750"/>
    <lineage>
        <taxon>Bacteria</taxon>
        <taxon>Pseudomonadati</taxon>
        <taxon>Bacteroidota</taxon>
        <taxon>Bacteroidia</taxon>
        <taxon>Bacteroidales</taxon>
        <taxon>Bacteroidaceae</taxon>
        <taxon>Bacteroides</taxon>
    </lineage>
</organism>
<dbReference type="AlphaFoldDB" id="A0A1M5D661"/>
<feature type="signal peptide" evidence="1">
    <location>
        <begin position="1"/>
        <end position="21"/>
    </location>
</feature>
<name>A0A1M5D661_9BACE</name>
<keyword evidence="3" id="KW-1185">Reference proteome</keyword>
<keyword evidence="1" id="KW-0732">Signal</keyword>
<dbReference type="Pfam" id="PF14614">
    <property type="entry name" value="DUF4450"/>
    <property type="match status" value="1"/>
</dbReference>
<dbReference type="SUPFAM" id="SSF48208">
    <property type="entry name" value="Six-hairpin glycosidases"/>
    <property type="match status" value="1"/>
</dbReference>
<evidence type="ECO:0000313" key="3">
    <source>
        <dbReference type="Proteomes" id="UP000184509"/>
    </source>
</evidence>
<gene>
    <name evidence="2" type="ORF">SAMN05444405_11173</name>
</gene>
<sequence>MFNLKLVKMLLFLFLGITASAQPLASLNDSQRGAQRKLRYTPDGEDFVIVNGDKKFNRALYGDHTGFRVETGDVPEFALYLPRMGGNLSFGIVRDSKTLSLNKASYIESRYRAGSRIYTIKDPVLGKGFIRITVLSMYGADGAVFKIETNNLPGNTFLTWRFGGAADKRFSREGDLGVDPYDSFDLKPEYCAGNVYSIDRNSFTLKFGKKEPRQLKGIFPLDAKLNVTTDLPVLDGKLSVAGGKTYYMALQSSNLDKSLDYPALADCFAKSEAARVQLASRIKINTPDPYFNTLGPTLAVAADGIWSGEVWLHGAVGWRMPLSGWRAAYTGDALGWHDRARSHFNAYAASQVTDVPAVYPHPTQDSAMNLSRSEKKWGTQMYSNGYICRNPRENNKMHHYDMNLCYIDELLWHFNWTGDLAYAKQMWPVITRHLAWEKRNFDPDNDGLYDAYCCIWASDALYYNSGAVTHSSAYNYRANSMAAEIAAKIGEDPKPYADEAKKILNALNTRLWIPSKGHWAEFQDFMGKKKLHESAAVWTIYHAIDSDIHNPFQGYQATRYVDTEIPHIPVVAKGLKDEGYATVSTTNWLPYSWSINNVAFAEVMHTSLAYWQAGRNEEAFKLLKSSVLDGMYLGSSPGNFGQVSFYDAARGECYRDFGDPIGVASRALVQGLFGVLPDAMNGRVLVRPGFPSAWDHASISTPDIDIAFKRTNNTEVYNVELKFEKQLALELQVRALSDKIKSVKVNGKDAKWSFVESAAGYPIMKISSPSAKKNKIEIVWGENKLVKSPEVVSVMNGSSYSVNLNCSVKKIYDPQNILANAKISGNNLSGNVIAEAGSHTLFALVSQGKMEWWMPVNINVKGENKVAFKAFVDVNGSTCEPVNMDGALNDSVSKIFKNEYLSPRSPYTTLQLPKQGIGEWCHPQTTADIDDSGVRSKVRDGILSTTLGVPFRTPTVGNNIAFTSLWKNYPERVSVELNGKASHIYLLLAGTTNHMQSHIVNGIVKVTYKDGSAEVLNLINPDNWCPIEQDYFVDGAAFKLQSPRPYRLHLLSGIVSDNLEKELHIEGVYGRSIKGGAGVLLDLPLNKNKELKSLELGTEANDVIIGLMAATLQR</sequence>
<dbReference type="InterPro" id="IPR008928">
    <property type="entry name" value="6-hairpin_glycosidase_sf"/>
</dbReference>
<dbReference type="GO" id="GO:0005975">
    <property type="term" value="P:carbohydrate metabolic process"/>
    <property type="evidence" value="ECO:0007669"/>
    <property type="project" value="InterPro"/>
</dbReference>
<reference evidence="2 3" key="1">
    <citation type="submission" date="2016-11" db="EMBL/GenBank/DDBJ databases">
        <authorList>
            <person name="Jaros S."/>
            <person name="Januszkiewicz K."/>
            <person name="Wedrychowicz H."/>
        </authorList>
    </citation>
    <scope>NUCLEOTIDE SEQUENCE [LARGE SCALE GENOMIC DNA]</scope>
    <source>
        <strain evidence="2 3">DSM 26991</strain>
    </source>
</reference>
<feature type="chain" id="PRO_5013110129" description="DUF4450 domain-containing protein" evidence="1">
    <location>
        <begin position="22"/>
        <end position="1114"/>
    </location>
</feature>
<evidence type="ECO:0000256" key="1">
    <source>
        <dbReference type="SAM" id="SignalP"/>
    </source>
</evidence>
<dbReference type="EMBL" id="FQTV01000011">
    <property type="protein sequence ID" value="SHF62466.1"/>
    <property type="molecule type" value="Genomic_DNA"/>
</dbReference>
<dbReference type="STRING" id="1297750.SAMN05444405_11173"/>
<dbReference type="InterPro" id="IPR012341">
    <property type="entry name" value="6hp_glycosidase-like_sf"/>
</dbReference>
<accession>A0A1M5D661</accession>
<dbReference type="RefSeq" id="WP_394332757.1">
    <property type="nucleotide sequence ID" value="NZ_FQTV01000011.1"/>
</dbReference>
<proteinExistence type="predicted"/>
<evidence type="ECO:0000313" key="2">
    <source>
        <dbReference type="EMBL" id="SHF62466.1"/>
    </source>
</evidence>
<dbReference type="Gene3D" id="1.50.10.10">
    <property type="match status" value="1"/>
</dbReference>
<dbReference type="InterPro" id="IPR028028">
    <property type="entry name" value="DUF4450"/>
</dbReference>